<evidence type="ECO:0000313" key="2">
    <source>
        <dbReference type="Proteomes" id="UP000265631"/>
    </source>
</evidence>
<accession>A0A395MVB6</accession>
<comment type="caution">
    <text evidence="1">The sequence shown here is derived from an EMBL/GenBank/DDBJ whole genome shotgun (WGS) entry which is preliminary data.</text>
</comment>
<keyword evidence="2" id="KW-1185">Reference proteome</keyword>
<protein>
    <submittedName>
        <fullName evidence="1">Uncharacterized protein</fullName>
    </submittedName>
</protein>
<reference evidence="1 2" key="1">
    <citation type="journal article" date="2018" name="PLoS Pathog.">
        <title>Evolution of structural diversity of trichothecenes, a family of toxins produced by plant pathogenic and entomopathogenic fungi.</title>
        <authorList>
            <person name="Proctor R.H."/>
            <person name="McCormick S.P."/>
            <person name="Kim H.S."/>
            <person name="Cardoza R.E."/>
            <person name="Stanley A.M."/>
            <person name="Lindo L."/>
            <person name="Kelly A."/>
            <person name="Brown D.W."/>
            <person name="Lee T."/>
            <person name="Vaughan M.M."/>
            <person name="Alexander N.J."/>
            <person name="Busman M."/>
            <person name="Gutierrez S."/>
        </authorList>
    </citation>
    <scope>NUCLEOTIDE SEQUENCE [LARGE SCALE GENOMIC DNA]</scope>
    <source>
        <strain evidence="1 2">NRRL 13405</strain>
    </source>
</reference>
<gene>
    <name evidence="1" type="ORF">FIE12Z_3886</name>
</gene>
<sequence length="141" mass="15688">MESQNTAAMASEGTVLDNAIADNLNSDADRGELLQFLRYQRKNGPTEEIIPIEGLEIKLGLVTNIIRKESKMLDKIQFAYLIRLSSDDLQSVSSSESGLSSLTWGSQAYSNLRPLTDYCKYNLHKETDFPTTIPVSNPEVT</sequence>
<organism evidence="1 2">
    <name type="scientific">Fusarium flagelliforme</name>
    <dbReference type="NCBI Taxonomy" id="2675880"/>
    <lineage>
        <taxon>Eukaryota</taxon>
        <taxon>Fungi</taxon>
        <taxon>Dikarya</taxon>
        <taxon>Ascomycota</taxon>
        <taxon>Pezizomycotina</taxon>
        <taxon>Sordariomycetes</taxon>
        <taxon>Hypocreomycetidae</taxon>
        <taxon>Hypocreales</taxon>
        <taxon>Nectriaceae</taxon>
        <taxon>Fusarium</taxon>
        <taxon>Fusarium incarnatum-equiseti species complex</taxon>
    </lineage>
</organism>
<evidence type="ECO:0000313" key="1">
    <source>
        <dbReference type="EMBL" id="RFN51832.1"/>
    </source>
</evidence>
<dbReference type="EMBL" id="PXXK01000090">
    <property type="protein sequence ID" value="RFN51832.1"/>
    <property type="molecule type" value="Genomic_DNA"/>
</dbReference>
<dbReference type="AlphaFoldDB" id="A0A395MVB6"/>
<dbReference type="Proteomes" id="UP000265631">
    <property type="component" value="Unassembled WGS sequence"/>
</dbReference>
<proteinExistence type="predicted"/>
<name>A0A395MVB6_9HYPO</name>